<accession>A0AC61NHL2</accession>
<name>A0AC61NHL2_9BACT</name>
<proteinExistence type="predicted"/>
<evidence type="ECO:0000313" key="2">
    <source>
        <dbReference type="Proteomes" id="UP000826212"/>
    </source>
</evidence>
<organism evidence="1 2">
    <name type="scientific">Halosquirtibacter laminarini</name>
    <dbReference type="NCBI Taxonomy" id="3374600"/>
    <lineage>
        <taxon>Bacteria</taxon>
        <taxon>Pseudomonadati</taxon>
        <taxon>Bacteroidota</taxon>
        <taxon>Bacteroidia</taxon>
        <taxon>Marinilabiliales</taxon>
        <taxon>Prolixibacteraceae</taxon>
        <taxon>Halosquirtibacter</taxon>
    </lineage>
</organism>
<dbReference type="Proteomes" id="UP000826212">
    <property type="component" value="Chromosome"/>
</dbReference>
<evidence type="ECO:0000313" key="1">
    <source>
        <dbReference type="EMBL" id="QZE12796.1"/>
    </source>
</evidence>
<protein>
    <submittedName>
        <fullName evidence="1">Alpha-L-fucosidase</fullName>
    </submittedName>
</protein>
<sequence length="482" mass="55693">MKKTILTSTLLLMAIAVFAQWKDKEYYVEKDPKVQQKLEDWKDLKLGFMVHWGAYSVEGLCESWPIVSEDVEWLTPHKDIQAFRKHYFNLATKFNPTEFKPSDWADLAEDMGAKYFIFTTKHHDGFTMWDTKQTDFKITNPKYPYAKSKHADITGELFNAMRKKHMMIGAYLSKPDWHHPKYWTPSFDAATRNVNYKISRHPEWWKDYTDFFYKQVEELMTQYGDVDILWLDGAWATKTNRGQDMKMDEVGEMCRKHQPGILVVDRWIGGRWENYRTPEQHIPSESDNTPWESNMTVNCCFSYRFVDSPETRVKSSRELTHKLVDVVSKGGNFLINLGASPQGWFNQKEIESVQGLGQWLKLNGKAIYETRAIAPFGEANVRYTKAKDNSKVYAIVLLSEGEQMKKAMLPGCLVAKGATVRDIATGKRVRFSQQGNATLIDMPKKKGVGHYAVAFEISKVERMAGKKYGMSQDAIDAVNRNK</sequence>
<reference evidence="1" key="1">
    <citation type="submission" date="2021-08" db="EMBL/GenBank/DDBJ databases">
        <title>Novel anaerobic bacterium isolated from sea squirt in East Sea, Republic of Korea.</title>
        <authorList>
            <person name="Nguyen T.H."/>
            <person name="Li Z."/>
            <person name="Lee Y.-J."/>
            <person name="Ko J."/>
            <person name="Kim S.-G."/>
        </authorList>
    </citation>
    <scope>NUCLEOTIDE SEQUENCE</scope>
    <source>
        <strain evidence="1">KCTC 25031</strain>
    </source>
</reference>
<keyword evidence="2" id="KW-1185">Reference proteome</keyword>
<dbReference type="EMBL" id="CP081303">
    <property type="protein sequence ID" value="QZE12796.1"/>
    <property type="molecule type" value="Genomic_DNA"/>
</dbReference>
<gene>
    <name evidence="1" type="ORF">K4L44_09365</name>
</gene>